<evidence type="ECO:0000259" key="1">
    <source>
        <dbReference type="SMART" id="SM00974"/>
    </source>
</evidence>
<sequence>MNNLLEQKLKKMIATYKECGYDMSECMMGMLNDLDVIGELLKRNGIESVWFLKLLAHNGIVSMFDRESERKHAAEDCFVYILSSKKTKLTKIGYSSNVKQRIKSLQNSGPDDLVLECLIKGGSETEGMLHKKYADKRKHGEWFSLSNTDIESLKSISLHTDIE</sequence>
<accession>A0A9N8D1M5</accession>
<comment type="caution">
    <text evidence="2">The sequence shown here is derived from an EMBL/GenBank/DDBJ whole genome shotgun (WGS) entry which is preliminary data.</text>
</comment>
<dbReference type="InterPro" id="IPR018306">
    <property type="entry name" value="Phage_T5_Orf172_DNA-bd"/>
</dbReference>
<dbReference type="RefSeq" id="WP_172767087.1">
    <property type="nucleotide sequence ID" value="NZ_ABEXOA020000119.1"/>
</dbReference>
<feature type="domain" description="Bacteriophage T5 Orf172 DNA-binding" evidence="1">
    <location>
        <begin position="84"/>
        <end position="157"/>
    </location>
</feature>
<proteinExistence type="predicted"/>
<evidence type="ECO:0000313" key="2">
    <source>
        <dbReference type="EMBL" id="CAB5674973.1"/>
    </source>
</evidence>
<name>A0A9N8D1M5_PRORE</name>
<gene>
    <name evidence="2" type="ORF">GHA_00952</name>
</gene>
<reference evidence="2" key="1">
    <citation type="submission" date="2020-05" db="EMBL/GenBank/DDBJ databases">
        <authorList>
            <person name="Delgado-Blas J."/>
        </authorList>
    </citation>
    <scope>NUCLEOTIDE SEQUENCE</scope>
    <source>
        <strain evidence="2">BB1453</strain>
    </source>
</reference>
<dbReference type="Proteomes" id="UP000834611">
    <property type="component" value="Unassembled WGS sequence"/>
</dbReference>
<dbReference type="Pfam" id="PF13455">
    <property type="entry name" value="MUG113"/>
    <property type="match status" value="1"/>
</dbReference>
<dbReference type="SMART" id="SM00974">
    <property type="entry name" value="T5orf172"/>
    <property type="match status" value="1"/>
</dbReference>
<evidence type="ECO:0000313" key="3">
    <source>
        <dbReference type="Proteomes" id="UP000834611"/>
    </source>
</evidence>
<organism evidence="2 3">
    <name type="scientific">Providencia rettgeri</name>
    <dbReference type="NCBI Taxonomy" id="587"/>
    <lineage>
        <taxon>Bacteria</taxon>
        <taxon>Pseudomonadati</taxon>
        <taxon>Pseudomonadota</taxon>
        <taxon>Gammaproteobacteria</taxon>
        <taxon>Enterobacterales</taxon>
        <taxon>Morganellaceae</taxon>
        <taxon>Providencia</taxon>
    </lineage>
</organism>
<dbReference type="EMBL" id="CAHPSF010000002">
    <property type="protein sequence ID" value="CAB5674973.1"/>
    <property type="molecule type" value="Genomic_DNA"/>
</dbReference>
<protein>
    <submittedName>
        <fullName evidence="2">T5orf172 domain</fullName>
    </submittedName>
</protein>
<dbReference type="AlphaFoldDB" id="A0A9N8D1M5"/>